<dbReference type="SUPFAM" id="SSF81301">
    <property type="entry name" value="Nucleotidyltransferase"/>
    <property type="match status" value="1"/>
</dbReference>
<name>A0A1W1WT56_9BACT</name>
<dbReference type="RefSeq" id="WP_084275709.1">
    <property type="nucleotide sequence ID" value="NZ_AP026671.1"/>
</dbReference>
<dbReference type="OrthoDB" id="5334523at2"/>
<feature type="domain" description="Polymerase nucleotidyl transferase" evidence="1">
    <location>
        <begin position="12"/>
        <end position="76"/>
    </location>
</feature>
<dbReference type="CDD" id="cd05403">
    <property type="entry name" value="NT_KNTase_like"/>
    <property type="match status" value="1"/>
</dbReference>
<keyword evidence="2" id="KW-0808">Transferase</keyword>
<dbReference type="AlphaFoldDB" id="A0A1W1WT56"/>
<dbReference type="InterPro" id="IPR043519">
    <property type="entry name" value="NT_sf"/>
</dbReference>
<dbReference type="EMBL" id="FWWZ01000001">
    <property type="protein sequence ID" value="SMC09484.1"/>
    <property type="molecule type" value="Genomic_DNA"/>
</dbReference>
<dbReference type="STRING" id="1069081.SAMN05660197_1293"/>
<evidence type="ECO:0000313" key="2">
    <source>
        <dbReference type="EMBL" id="SMC09484.1"/>
    </source>
</evidence>
<protein>
    <submittedName>
        <fullName evidence="2">Nucleotidyltransferase domain-containing protein</fullName>
    </submittedName>
</protein>
<accession>A0A1W1WT56</accession>
<dbReference type="Gene3D" id="3.30.460.10">
    <property type="entry name" value="Beta Polymerase, domain 2"/>
    <property type="match status" value="1"/>
</dbReference>
<dbReference type="Pfam" id="PF01909">
    <property type="entry name" value="NTP_transf_2"/>
    <property type="match status" value="1"/>
</dbReference>
<dbReference type="InterPro" id="IPR002934">
    <property type="entry name" value="Polymerase_NTP_transf_dom"/>
</dbReference>
<gene>
    <name evidence="2" type="ORF">SAMN05660197_1293</name>
</gene>
<organism evidence="2 3">
    <name type="scientific">Nitratiruptor tergarcus DSM 16512</name>
    <dbReference type="NCBI Taxonomy" id="1069081"/>
    <lineage>
        <taxon>Bacteria</taxon>
        <taxon>Pseudomonadati</taxon>
        <taxon>Campylobacterota</taxon>
        <taxon>Epsilonproteobacteria</taxon>
        <taxon>Nautiliales</taxon>
        <taxon>Nitratiruptoraceae</taxon>
        <taxon>Nitratiruptor</taxon>
    </lineage>
</organism>
<sequence length="109" mass="13164">MSKIDIEKLKNEIIKRLKPLDPDKIILFGSYAYGEPNEESDIDLFLIKDDLKLEEMRKYQKKARRNLRDLIYKYHVGFDVLSAPSWYINHKKDYFYKMDILEKGKVIFE</sequence>
<keyword evidence="3" id="KW-1185">Reference proteome</keyword>
<proteinExistence type="predicted"/>
<evidence type="ECO:0000313" key="3">
    <source>
        <dbReference type="Proteomes" id="UP000192602"/>
    </source>
</evidence>
<evidence type="ECO:0000259" key="1">
    <source>
        <dbReference type="Pfam" id="PF01909"/>
    </source>
</evidence>
<dbReference type="GO" id="GO:0016779">
    <property type="term" value="F:nucleotidyltransferase activity"/>
    <property type="evidence" value="ECO:0007669"/>
    <property type="project" value="InterPro"/>
</dbReference>
<reference evidence="3" key="1">
    <citation type="submission" date="2017-04" db="EMBL/GenBank/DDBJ databases">
        <authorList>
            <person name="Varghese N."/>
            <person name="Submissions S."/>
        </authorList>
    </citation>
    <scope>NUCLEOTIDE SEQUENCE [LARGE SCALE GENOMIC DNA]</scope>
    <source>
        <strain evidence="3">DSM 16512</strain>
    </source>
</reference>
<dbReference type="Proteomes" id="UP000192602">
    <property type="component" value="Unassembled WGS sequence"/>
</dbReference>